<sequence>MLFSALLAGAVLSGCGGGGGGSGASDVPVQQTKAIVSQPGSEGYALNSAEIGRLYGPGVFRQDALGNTMIGINGSQERIVSNRFRATISGNLASARLYWQPGTGYSRGNGGVIRLRLLPDDGSDAHAPDMSATPLATAEFTPGSAAQGDRAIFADSTFTSQQPLVAGQIYHLVMDNVAPDPRENYISSNNAITHEQNDRPSRWVSSIDWGTLRGSRAAGSSDAFTWSDYTRSASNGNYYVPILQLTTADGQRQGMANMESGAVDPGRIFTIGADQPIRERFRPTRERRVTGLSFATAASVAGTLQWRILQGSNVLASGQFTTDAPNYTALQANANRVGKVFWHDAEINGGQGVTLAAGQTYDVEFQPQGQSQWKVADFYNGSLHGFSWPAAFTESNAQHRVNGQWINVDHFNHTRAGKVEANWPVVLHMAP</sequence>
<accession>E7S091</accession>
<organism evidence="1 2">
    <name type="scientific">Lautropia mirabilis ATCC 51599</name>
    <dbReference type="NCBI Taxonomy" id="887898"/>
    <lineage>
        <taxon>Bacteria</taxon>
        <taxon>Pseudomonadati</taxon>
        <taxon>Pseudomonadota</taxon>
        <taxon>Betaproteobacteria</taxon>
        <taxon>Burkholderiales</taxon>
        <taxon>Burkholderiaceae</taxon>
        <taxon>Lautropia</taxon>
    </lineage>
</organism>
<name>E7S091_9BURK</name>
<keyword evidence="2" id="KW-1185">Reference proteome</keyword>
<dbReference type="HOGENOM" id="CLU_033050_0_0_4"/>
<evidence type="ECO:0000313" key="1">
    <source>
        <dbReference type="EMBL" id="EFV94240.1"/>
    </source>
</evidence>
<evidence type="ECO:0000313" key="2">
    <source>
        <dbReference type="Proteomes" id="UP000011021"/>
    </source>
</evidence>
<protein>
    <submittedName>
        <fullName evidence="1">Uncharacterized protein</fullName>
    </submittedName>
</protein>
<dbReference type="Proteomes" id="UP000011021">
    <property type="component" value="Unassembled WGS sequence"/>
</dbReference>
<dbReference type="AlphaFoldDB" id="E7S091"/>
<reference evidence="1 2" key="1">
    <citation type="submission" date="2010-12" db="EMBL/GenBank/DDBJ databases">
        <authorList>
            <person name="Muzny D."/>
            <person name="Qin X."/>
            <person name="Deng J."/>
            <person name="Jiang H."/>
            <person name="Liu Y."/>
            <person name="Qu J."/>
            <person name="Song X.-Z."/>
            <person name="Zhang L."/>
            <person name="Thornton R."/>
            <person name="Coyle M."/>
            <person name="Francisco L."/>
            <person name="Jackson L."/>
            <person name="Javaid M."/>
            <person name="Korchina V."/>
            <person name="Kovar C."/>
            <person name="Mata R."/>
            <person name="Mathew T."/>
            <person name="Ngo R."/>
            <person name="Nguyen L."/>
            <person name="Nguyen N."/>
            <person name="Okwuonu G."/>
            <person name="Ongeri F."/>
            <person name="Pham C."/>
            <person name="Simmons D."/>
            <person name="Wilczek-Boney K."/>
            <person name="Hale W."/>
            <person name="Jakkamsetti A."/>
            <person name="Pham P."/>
            <person name="Ruth R."/>
            <person name="San Lucas F."/>
            <person name="Warren J."/>
            <person name="Zhang J."/>
            <person name="Zhao Z."/>
            <person name="Zhou C."/>
            <person name="Zhu D."/>
            <person name="Lee S."/>
            <person name="Bess C."/>
            <person name="Blankenburg K."/>
            <person name="Forbes L."/>
            <person name="Fu Q."/>
            <person name="Gubbala S."/>
            <person name="Hirani K."/>
            <person name="Jayaseelan J.C."/>
            <person name="Lara F."/>
            <person name="Munidasa M."/>
            <person name="Palculict T."/>
            <person name="Patil S."/>
            <person name="Pu L.-L."/>
            <person name="Saada N."/>
            <person name="Tang L."/>
            <person name="Weissenberger G."/>
            <person name="Zhu Y."/>
            <person name="Hemphill L."/>
            <person name="Shang Y."/>
            <person name="Youmans B."/>
            <person name="Ayvaz T."/>
            <person name="Ross M."/>
            <person name="Santibanez J."/>
            <person name="Aqrawi P."/>
            <person name="Gross S."/>
            <person name="Joshi V."/>
            <person name="Fowler G."/>
            <person name="Nazareth L."/>
            <person name="Reid J."/>
            <person name="Worley K."/>
            <person name="Petrosino J."/>
            <person name="Highlander S."/>
            <person name="Gibbs R."/>
        </authorList>
    </citation>
    <scope>NUCLEOTIDE SEQUENCE [LARGE SCALE GENOMIC DNA]</scope>
    <source>
        <strain evidence="1 2">ATCC 51599</strain>
    </source>
</reference>
<proteinExistence type="predicted"/>
<dbReference type="EMBL" id="AEQP01000022">
    <property type="protein sequence ID" value="EFV94240.1"/>
    <property type="molecule type" value="Genomic_DNA"/>
</dbReference>
<gene>
    <name evidence="1" type="ORF">HMPREF0551_2355</name>
</gene>
<comment type="caution">
    <text evidence="1">The sequence shown here is derived from an EMBL/GenBank/DDBJ whole genome shotgun (WGS) entry which is preliminary data.</text>
</comment>